<feature type="region of interest" description="Disordered" evidence="1">
    <location>
        <begin position="30"/>
        <end position="90"/>
    </location>
</feature>
<evidence type="ECO:0000313" key="3">
    <source>
        <dbReference type="EMBL" id="GMA26684.1"/>
    </source>
</evidence>
<dbReference type="RefSeq" id="WP_284291175.1">
    <property type="nucleotide sequence ID" value="NZ_BSUK01000001.1"/>
</dbReference>
<feature type="compositionally biased region" description="Low complexity" evidence="1">
    <location>
        <begin position="62"/>
        <end position="72"/>
    </location>
</feature>
<comment type="caution">
    <text evidence="4">The sequence shown here is derived from an EMBL/GenBank/DDBJ whole genome shotgun (WGS) entry which is preliminary data.</text>
</comment>
<feature type="compositionally biased region" description="Basic and acidic residues" evidence="1">
    <location>
        <begin position="74"/>
        <end position="85"/>
    </location>
</feature>
<dbReference type="Proteomes" id="UP001157091">
    <property type="component" value="Unassembled WGS sequence"/>
</dbReference>
<name>A0ABQ6I8V8_9MICO</name>
<gene>
    <name evidence="2" type="ORF">GCM10025864_00380</name>
    <name evidence="3" type="ORF">GCM10025864_44430</name>
    <name evidence="4" type="ORF">GCM10025864_45050</name>
</gene>
<reference evidence="4" key="1">
    <citation type="journal article" date="2014" name="Int. J. Syst. Evol. Microbiol.">
        <title>Complete genome of a new Firmicutes species belonging to the dominant human colonic microbiota ('Ruminococcus bicirculans') reveals two chromosomes and a selective capacity to utilize plant glucans.</title>
        <authorList>
            <consortium name="NISC Comparative Sequencing Program"/>
            <person name="Wegmann U."/>
            <person name="Louis P."/>
            <person name="Goesmann A."/>
            <person name="Henrissat B."/>
            <person name="Duncan S.H."/>
            <person name="Flint H.J."/>
        </authorList>
    </citation>
    <scope>NUCLEOTIDE SEQUENCE</scope>
    <source>
        <strain evidence="4">NBRC 106348</strain>
    </source>
</reference>
<reference evidence="4" key="3">
    <citation type="submission" date="2023-02" db="EMBL/GenBank/DDBJ databases">
        <authorList>
            <person name="Sun Q."/>
            <person name="Mori K."/>
        </authorList>
    </citation>
    <scope>NUCLEOTIDE SEQUENCE</scope>
    <source>
        <strain evidence="4">NBRC 106348</strain>
    </source>
</reference>
<evidence type="ECO:0008006" key="6">
    <source>
        <dbReference type="Google" id="ProtNLM"/>
    </source>
</evidence>
<proteinExistence type="predicted"/>
<keyword evidence="5" id="KW-1185">Reference proteome</keyword>
<accession>A0ABQ6I8V8</accession>
<protein>
    <recommendedName>
        <fullName evidence="6">Scaffolding protein</fullName>
    </recommendedName>
</protein>
<feature type="compositionally biased region" description="Low complexity" evidence="1">
    <location>
        <begin position="30"/>
        <end position="41"/>
    </location>
</feature>
<evidence type="ECO:0000313" key="5">
    <source>
        <dbReference type="Proteomes" id="UP001157091"/>
    </source>
</evidence>
<evidence type="ECO:0000313" key="2">
    <source>
        <dbReference type="EMBL" id="GMA22279.1"/>
    </source>
</evidence>
<sequence length="251" mass="25825">MFHTTSITHVTLPTPGMPRRFERLRFFSAPADAIAGPDGASQESAPGDDGQKPTTPSPADLAAAVQQRQVQQPKGDDGGEWDGKVDSLPPGVQKLIGDLRKEAGDARVNAKQSAAQEARDALAQEIGKALGLVKGDEAPDPAKLAKTAADSASEARQARVELAVFRAAPGLKADPGALLDSRAFLTKVADLDPTDDGFADAVKTAITDAVKDNPKLATQAVGASSVDHAGGTGEKTKPKSLADAVTAAYGQ</sequence>
<feature type="region of interest" description="Disordered" evidence="1">
    <location>
        <begin position="221"/>
        <end position="251"/>
    </location>
</feature>
<reference evidence="5" key="2">
    <citation type="journal article" date="2019" name="Int. J. Syst. Evol. Microbiol.">
        <title>The Global Catalogue of Microorganisms (GCM) 10K type strain sequencing project: providing services to taxonomists for standard genome sequencing and annotation.</title>
        <authorList>
            <consortium name="The Broad Institute Genomics Platform"/>
            <consortium name="The Broad Institute Genome Sequencing Center for Infectious Disease"/>
            <person name="Wu L."/>
            <person name="Ma J."/>
        </authorList>
    </citation>
    <scope>NUCLEOTIDE SEQUENCE [LARGE SCALE GENOMIC DNA]</scope>
    <source>
        <strain evidence="5">NBRC 106348</strain>
    </source>
</reference>
<evidence type="ECO:0000256" key="1">
    <source>
        <dbReference type="SAM" id="MobiDB-lite"/>
    </source>
</evidence>
<organism evidence="4 5">
    <name type="scientific">Luteimicrobium album</name>
    <dbReference type="NCBI Taxonomy" id="1054550"/>
    <lineage>
        <taxon>Bacteria</taxon>
        <taxon>Bacillati</taxon>
        <taxon>Actinomycetota</taxon>
        <taxon>Actinomycetes</taxon>
        <taxon>Micrococcales</taxon>
        <taxon>Luteimicrobium</taxon>
    </lineage>
</organism>
<evidence type="ECO:0000313" key="4">
    <source>
        <dbReference type="EMBL" id="GMA26746.1"/>
    </source>
</evidence>
<dbReference type="EMBL" id="BSUK01000001">
    <property type="protein sequence ID" value="GMA22279.1"/>
    <property type="molecule type" value="Genomic_DNA"/>
</dbReference>
<dbReference type="EMBL" id="BSUK01000001">
    <property type="protein sequence ID" value="GMA26684.1"/>
    <property type="molecule type" value="Genomic_DNA"/>
</dbReference>
<dbReference type="EMBL" id="BSUK01000001">
    <property type="protein sequence ID" value="GMA26746.1"/>
    <property type="molecule type" value="Genomic_DNA"/>
</dbReference>